<comment type="caution">
    <text evidence="2">The sequence shown here is derived from an EMBL/GenBank/DDBJ whole genome shotgun (WGS) entry which is preliminary data.</text>
</comment>
<feature type="transmembrane region" description="Helical" evidence="1">
    <location>
        <begin position="25"/>
        <end position="50"/>
    </location>
</feature>
<dbReference type="RefSeq" id="WP_146080758.1">
    <property type="nucleotide sequence ID" value="NZ_WBJX01000006.1"/>
</dbReference>
<dbReference type="AlphaFoldDB" id="A0A7J5AYB9"/>
<evidence type="ECO:0000313" key="2">
    <source>
        <dbReference type="EMBL" id="KAB1636485.1"/>
    </source>
</evidence>
<organism evidence="2 3">
    <name type="scientific">Pseudoclavibacter terrae</name>
    <dbReference type="NCBI Taxonomy" id="1530195"/>
    <lineage>
        <taxon>Bacteria</taxon>
        <taxon>Bacillati</taxon>
        <taxon>Actinomycetota</taxon>
        <taxon>Actinomycetes</taxon>
        <taxon>Micrococcales</taxon>
        <taxon>Microbacteriaceae</taxon>
        <taxon>Pseudoclavibacter</taxon>
    </lineage>
</organism>
<accession>A0A7J5AYB9</accession>
<protein>
    <submittedName>
        <fullName evidence="2">Uncharacterized protein</fullName>
    </submittedName>
</protein>
<keyword evidence="3" id="KW-1185">Reference proteome</keyword>
<reference evidence="2 3" key="1">
    <citation type="submission" date="2019-09" db="EMBL/GenBank/DDBJ databases">
        <title>Phylogeny of genus Pseudoclavibacter and closely related genus.</title>
        <authorList>
            <person name="Li Y."/>
        </authorList>
    </citation>
    <scope>NUCLEOTIDE SEQUENCE [LARGE SCALE GENOMIC DNA]</scope>
    <source>
        <strain evidence="2 3">THG-MD12</strain>
    </source>
</reference>
<evidence type="ECO:0000256" key="1">
    <source>
        <dbReference type="SAM" id="Phobius"/>
    </source>
</evidence>
<keyword evidence="1" id="KW-1133">Transmembrane helix</keyword>
<gene>
    <name evidence="2" type="ORF">F8O03_16195</name>
</gene>
<name>A0A7J5AYB9_9MICO</name>
<sequence length="84" mass="9167">MIELIPAVLANAVLAEEGHHVVNELAMPPIMFGVVTLVTFVVLIAVTYAFRNTWHSHPVDSKVVPYEPFNHAGVIEAGSVHSKH</sequence>
<proteinExistence type="predicted"/>
<keyword evidence="1" id="KW-0472">Membrane</keyword>
<evidence type="ECO:0000313" key="3">
    <source>
        <dbReference type="Proteomes" id="UP000490386"/>
    </source>
</evidence>
<dbReference type="EMBL" id="WBJX01000006">
    <property type="protein sequence ID" value="KAB1636485.1"/>
    <property type="molecule type" value="Genomic_DNA"/>
</dbReference>
<dbReference type="OrthoDB" id="5149460at2"/>
<keyword evidence="1" id="KW-0812">Transmembrane</keyword>
<dbReference type="Proteomes" id="UP000490386">
    <property type="component" value="Unassembled WGS sequence"/>
</dbReference>